<gene>
    <name evidence="2" type="ORF">TRITD_3Av1G024450</name>
</gene>
<organism evidence="2 3">
    <name type="scientific">Triticum turgidum subsp. durum</name>
    <name type="common">Durum wheat</name>
    <name type="synonym">Triticum durum</name>
    <dbReference type="NCBI Taxonomy" id="4567"/>
    <lineage>
        <taxon>Eukaryota</taxon>
        <taxon>Viridiplantae</taxon>
        <taxon>Streptophyta</taxon>
        <taxon>Embryophyta</taxon>
        <taxon>Tracheophyta</taxon>
        <taxon>Spermatophyta</taxon>
        <taxon>Magnoliopsida</taxon>
        <taxon>Liliopsida</taxon>
        <taxon>Poales</taxon>
        <taxon>Poaceae</taxon>
        <taxon>BOP clade</taxon>
        <taxon>Pooideae</taxon>
        <taxon>Triticodae</taxon>
        <taxon>Triticeae</taxon>
        <taxon>Triticinae</taxon>
        <taxon>Triticum</taxon>
    </lineage>
</organism>
<dbReference type="EMBL" id="LT934115">
    <property type="protein sequence ID" value="VAH57143.1"/>
    <property type="molecule type" value="Genomic_DNA"/>
</dbReference>
<reference evidence="2 3" key="1">
    <citation type="submission" date="2017-09" db="EMBL/GenBank/DDBJ databases">
        <authorList>
            <consortium name="International Durum Wheat Genome Sequencing Consortium (IDWGSC)"/>
            <person name="Milanesi L."/>
        </authorList>
    </citation>
    <scope>NUCLEOTIDE SEQUENCE [LARGE SCALE GENOMIC DNA]</scope>
    <source>
        <strain evidence="3">cv. Svevo</strain>
    </source>
</reference>
<feature type="transmembrane region" description="Helical" evidence="1">
    <location>
        <begin position="47"/>
        <end position="68"/>
    </location>
</feature>
<dbReference type="AlphaFoldDB" id="A0A9R0RAZ6"/>
<dbReference type="Gramene" id="TRITD3Av1G024450.1">
    <property type="protein sequence ID" value="TRITD3Av1G024450.1"/>
    <property type="gene ID" value="TRITD3Av1G024450"/>
</dbReference>
<sequence length="116" mass="12658">MAAPMPAPAYDLRCSLLEEGWLPQPQPQAWTVAPRLVPKPKKTNPPWVGAFRAFANTACVLFIVFIFAVMVPRSRDKDHLVGNCVISVLLSLGIPAMVYTLTMDLDDGQPPGARNA</sequence>
<keyword evidence="1" id="KW-0812">Transmembrane</keyword>
<name>A0A9R0RAZ6_TRITD</name>
<evidence type="ECO:0000313" key="2">
    <source>
        <dbReference type="EMBL" id="VAH57143.1"/>
    </source>
</evidence>
<keyword evidence="1" id="KW-1133">Transmembrane helix</keyword>
<evidence type="ECO:0000256" key="1">
    <source>
        <dbReference type="SAM" id="Phobius"/>
    </source>
</evidence>
<dbReference type="OMA" id="FAVMVPR"/>
<accession>A0A9R0RAZ6</accession>
<evidence type="ECO:0000313" key="3">
    <source>
        <dbReference type="Proteomes" id="UP000324705"/>
    </source>
</evidence>
<keyword evidence="3" id="KW-1185">Reference proteome</keyword>
<feature type="transmembrane region" description="Helical" evidence="1">
    <location>
        <begin position="80"/>
        <end position="101"/>
    </location>
</feature>
<protein>
    <submittedName>
        <fullName evidence="2">Uncharacterized protein</fullName>
    </submittedName>
</protein>
<proteinExistence type="predicted"/>
<dbReference type="Proteomes" id="UP000324705">
    <property type="component" value="Chromosome 3A"/>
</dbReference>
<keyword evidence="1" id="KW-0472">Membrane</keyword>